<organism evidence="2 3">
    <name type="scientific">Elysia crispata</name>
    <name type="common">lettuce slug</name>
    <dbReference type="NCBI Taxonomy" id="231223"/>
    <lineage>
        <taxon>Eukaryota</taxon>
        <taxon>Metazoa</taxon>
        <taxon>Spiralia</taxon>
        <taxon>Lophotrochozoa</taxon>
        <taxon>Mollusca</taxon>
        <taxon>Gastropoda</taxon>
        <taxon>Heterobranchia</taxon>
        <taxon>Euthyneura</taxon>
        <taxon>Panpulmonata</taxon>
        <taxon>Sacoglossa</taxon>
        <taxon>Placobranchoidea</taxon>
        <taxon>Plakobranchidae</taxon>
        <taxon>Elysia</taxon>
    </lineage>
</organism>
<name>A0AAE0ZHY1_9GAST</name>
<dbReference type="EMBL" id="JAWDGP010003891">
    <property type="protein sequence ID" value="KAK3769749.1"/>
    <property type="molecule type" value="Genomic_DNA"/>
</dbReference>
<comment type="caution">
    <text evidence="2">The sequence shown here is derived from an EMBL/GenBank/DDBJ whole genome shotgun (WGS) entry which is preliminary data.</text>
</comment>
<dbReference type="AlphaFoldDB" id="A0AAE0ZHY1"/>
<reference evidence="2" key="1">
    <citation type="journal article" date="2023" name="G3 (Bethesda)">
        <title>A reference genome for the long-term kleptoplast-retaining sea slug Elysia crispata morphotype clarki.</title>
        <authorList>
            <person name="Eastman K.E."/>
            <person name="Pendleton A.L."/>
            <person name="Shaikh M.A."/>
            <person name="Suttiyut T."/>
            <person name="Ogas R."/>
            <person name="Tomko P."/>
            <person name="Gavelis G."/>
            <person name="Widhalm J.R."/>
            <person name="Wisecaver J.H."/>
        </authorList>
    </citation>
    <scope>NUCLEOTIDE SEQUENCE</scope>
    <source>
        <strain evidence="2">ECLA1</strain>
    </source>
</reference>
<gene>
    <name evidence="2" type="ORF">RRG08_062089</name>
</gene>
<accession>A0AAE0ZHY1</accession>
<dbReference type="Proteomes" id="UP001283361">
    <property type="component" value="Unassembled WGS sequence"/>
</dbReference>
<evidence type="ECO:0000313" key="2">
    <source>
        <dbReference type="EMBL" id="KAK3769749.1"/>
    </source>
</evidence>
<keyword evidence="3" id="KW-1185">Reference proteome</keyword>
<proteinExistence type="predicted"/>
<dbReference type="Pfam" id="PF00078">
    <property type="entry name" value="RVT_1"/>
    <property type="match status" value="1"/>
</dbReference>
<sequence>MELVPYITKIINESLATGVVPDIFKRAIVTPLLKKPGLDETDLKNFRPVSNLNLLSKILEKVVLGQVLKHVKSNGFDEVLQSAYKMHHSTETAHLKVTSDILDLVDDKNLCLLVLLDLTAAFDTIDHEILLNRLKKSFLVSGTVLVACRKQGYLRRSSVAALIIEAPTCAPGGTCRQTREDELWDRNAVARPVVVQPPQAEGEALQESLLLYGLSACNADRREQALASFSRGGCMHEYVIYFHIRLRDADAGVTVIQFEDYNGFKLVTRPNFPCKTVNQWDQLKVVLHFYTGTDFTSFPPMFKMEKGRVFKTSSTGQRPCQRSLKLDCQAKIRLKIQMPKDQSPPFLAITVQYLNHQGHGLTQELTVISNERSYLFLHMII</sequence>
<dbReference type="PANTHER" id="PTHR33332">
    <property type="entry name" value="REVERSE TRANSCRIPTASE DOMAIN-CONTAINING PROTEIN"/>
    <property type="match status" value="1"/>
</dbReference>
<protein>
    <recommendedName>
        <fullName evidence="1">Reverse transcriptase domain-containing protein</fullName>
    </recommendedName>
</protein>
<evidence type="ECO:0000259" key="1">
    <source>
        <dbReference type="Pfam" id="PF00078"/>
    </source>
</evidence>
<evidence type="ECO:0000313" key="3">
    <source>
        <dbReference type="Proteomes" id="UP001283361"/>
    </source>
</evidence>
<dbReference type="InterPro" id="IPR000477">
    <property type="entry name" value="RT_dom"/>
</dbReference>
<feature type="domain" description="Reverse transcriptase" evidence="1">
    <location>
        <begin position="34"/>
        <end position="136"/>
    </location>
</feature>